<evidence type="ECO:0000256" key="1">
    <source>
        <dbReference type="ARBA" id="ARBA00001946"/>
    </source>
</evidence>
<evidence type="ECO:0000256" key="8">
    <source>
        <dbReference type="ARBA" id="ARBA00022741"/>
    </source>
</evidence>
<dbReference type="FunFam" id="3.30.1490.20:FF:000019">
    <property type="entry name" value="Succinate--CoA ligase [ADP-forming] subunit beta, mitochondrial"/>
    <property type="match status" value="1"/>
</dbReference>
<dbReference type="InterPro" id="IPR005811">
    <property type="entry name" value="SUCC_ACL_C"/>
</dbReference>
<comment type="subunit">
    <text evidence="4">Heterooctamer of 4 alpha and 4 beta chains.</text>
</comment>
<dbReference type="InterPro" id="IPR013815">
    <property type="entry name" value="ATP_grasp_subdomain_1"/>
</dbReference>
<dbReference type="Pfam" id="PF00549">
    <property type="entry name" value="Ligase_CoA"/>
    <property type="match status" value="1"/>
</dbReference>
<keyword evidence="7" id="KW-0479">Metal-binding</keyword>
<dbReference type="GO" id="GO:0006099">
    <property type="term" value="P:tricarboxylic acid cycle"/>
    <property type="evidence" value="ECO:0007669"/>
    <property type="project" value="UniProtKB-UniPathway"/>
</dbReference>
<keyword evidence="5" id="KW-0816">Tricarboxylic acid cycle</keyword>
<dbReference type="InterPro" id="IPR016102">
    <property type="entry name" value="Succinyl-CoA_synth-like"/>
</dbReference>
<dbReference type="GO" id="GO:0046872">
    <property type="term" value="F:metal ion binding"/>
    <property type="evidence" value="ECO:0007669"/>
    <property type="project" value="UniProtKB-KW"/>
</dbReference>
<keyword evidence="9" id="KW-0067">ATP-binding</keyword>
<dbReference type="FunFam" id="3.30.470.20:FF:000002">
    <property type="entry name" value="Succinate--CoA ligase [ADP-forming] subunit beta"/>
    <property type="match status" value="1"/>
</dbReference>
<accession>A0A438KDE7</accession>
<dbReference type="GO" id="GO:0005739">
    <property type="term" value="C:mitochondrion"/>
    <property type="evidence" value="ECO:0007669"/>
    <property type="project" value="UniProtKB-SubCell"/>
</dbReference>
<name>A0A438KDE7_VITVI</name>
<keyword evidence="11" id="KW-0809">Transit peptide</keyword>
<dbReference type="InterPro" id="IPR017866">
    <property type="entry name" value="Succ-CoA_synthase_bsu_CS"/>
</dbReference>
<dbReference type="SUPFAM" id="SSF52210">
    <property type="entry name" value="Succinyl-CoA synthetase domains"/>
    <property type="match status" value="1"/>
</dbReference>
<dbReference type="GO" id="GO:0005524">
    <property type="term" value="F:ATP binding"/>
    <property type="evidence" value="ECO:0007669"/>
    <property type="project" value="UniProtKB-KW"/>
</dbReference>
<dbReference type="PANTHER" id="PTHR11815:SF10">
    <property type="entry name" value="SUCCINATE--COA LIGASE [GDP-FORMING] SUBUNIT BETA, MITOCHONDRIAL"/>
    <property type="match status" value="1"/>
</dbReference>
<evidence type="ECO:0000256" key="6">
    <source>
        <dbReference type="ARBA" id="ARBA00022598"/>
    </source>
</evidence>
<comment type="cofactor">
    <cofactor evidence="1">
        <name>Mg(2+)</name>
        <dbReference type="ChEBI" id="CHEBI:18420"/>
    </cofactor>
</comment>
<comment type="pathway">
    <text evidence="3">Carbohydrate metabolism; tricarboxylic acid cycle; succinate from succinyl-CoA (ligase route): step 1/1.</text>
</comment>
<evidence type="ECO:0000259" key="15">
    <source>
        <dbReference type="Pfam" id="PF08442"/>
    </source>
</evidence>
<sequence>MVRGLVNKLVSRSLNVAGKWQQQQLRRLNIHEYQGAELMSKYGINVPKGVAVGSIEEVRKTIQDVFPKENELVVKSQILAGGRGLGTFKSGLKGGVHIVKTDQVEELAGKMLGQILVTKQTGPQGKVVSKVYLCEKMSLVNEMYFAITLDRSSAGPVRWILFYYATQASLKVPYNMVFWSEMPGRCWFVEVKVHRCYLILSLALVALKVWTTLGWLPTLKVGDAPWPLLVQAKSGHADCFVCCSFLGRQDRLHVGTWFVKSMFTAFLATVASQARSGCGPMEFKGIISVPLISSNLFQRDDLCSFNQLESLFSSIEEISFLLYTKHALMLPVNKLWLVLVCMTQILYTTTYRWLLSVLWSCPYLCVLPFYHEITLENIDLNLRCLLTYSALQIIIACRKGGTSIEDLAEKFPDMIVKVPIDVFQGITDEDAAKVVDGLAPKVADRNASIEQVKKLYKLFCECDCTLLEINPIAETSDNQLVAADAKLNFDDNAAFRQKHIFALRDATQEDPREVAAAKADLNYIGLDGEIGCMVNGAGLAMATMDIIKLHGGTPANFLDVGGNASESQVVEAFKILTADDKVKAILVNIFGGIMKCDIIASGIVNAAKEVSLKVPVVVRLEGTNVDQGKRILKESGMALITAEDLDDAAEKAVKASGTC</sequence>
<dbReference type="UniPathway" id="UPA00223">
    <property type="reaction ID" value="UER00999"/>
</dbReference>
<feature type="domain" description="ATP-citrate synthase/succinyl-CoA ligase C-terminal" evidence="14">
    <location>
        <begin position="533"/>
        <end position="653"/>
    </location>
</feature>
<evidence type="ECO:0000256" key="4">
    <source>
        <dbReference type="ARBA" id="ARBA00011412"/>
    </source>
</evidence>
<dbReference type="PROSITE" id="PS01217">
    <property type="entry name" value="SUCCINYL_COA_LIG_3"/>
    <property type="match status" value="1"/>
</dbReference>
<evidence type="ECO:0000256" key="9">
    <source>
        <dbReference type="ARBA" id="ARBA00022840"/>
    </source>
</evidence>
<proteinExistence type="predicted"/>
<keyword evidence="6 16" id="KW-0436">Ligase</keyword>
<protein>
    <recommendedName>
        <fullName evidence="13">Succinyl-CoA synthetase beta chain</fullName>
    </recommendedName>
</protein>
<dbReference type="GO" id="GO:0016874">
    <property type="term" value="F:ligase activity"/>
    <property type="evidence" value="ECO:0007669"/>
    <property type="project" value="UniProtKB-KW"/>
</dbReference>
<keyword evidence="10" id="KW-0460">Magnesium</keyword>
<dbReference type="Proteomes" id="UP000288805">
    <property type="component" value="Unassembled WGS sequence"/>
</dbReference>
<dbReference type="Gene3D" id="3.30.470.20">
    <property type="entry name" value="ATP-grasp fold, B domain"/>
    <property type="match status" value="1"/>
</dbReference>
<evidence type="ECO:0000313" key="17">
    <source>
        <dbReference type="Proteomes" id="UP000288805"/>
    </source>
</evidence>
<keyword evidence="12" id="KW-0496">Mitochondrion</keyword>
<evidence type="ECO:0000256" key="5">
    <source>
        <dbReference type="ARBA" id="ARBA00022532"/>
    </source>
</evidence>
<evidence type="ECO:0000259" key="14">
    <source>
        <dbReference type="Pfam" id="PF00549"/>
    </source>
</evidence>
<gene>
    <name evidence="16" type="primary">SUCB_1</name>
    <name evidence="16" type="ORF">CK203_008751</name>
</gene>
<dbReference type="Pfam" id="PF08442">
    <property type="entry name" value="ATP-grasp_2"/>
    <property type="match status" value="2"/>
</dbReference>
<organism evidence="16 17">
    <name type="scientific">Vitis vinifera</name>
    <name type="common">Grape</name>
    <dbReference type="NCBI Taxonomy" id="29760"/>
    <lineage>
        <taxon>Eukaryota</taxon>
        <taxon>Viridiplantae</taxon>
        <taxon>Streptophyta</taxon>
        <taxon>Embryophyta</taxon>
        <taxon>Tracheophyta</taxon>
        <taxon>Spermatophyta</taxon>
        <taxon>Magnoliopsida</taxon>
        <taxon>eudicotyledons</taxon>
        <taxon>Gunneridae</taxon>
        <taxon>Pentapetalae</taxon>
        <taxon>rosids</taxon>
        <taxon>Vitales</taxon>
        <taxon>Vitaceae</taxon>
        <taxon>Viteae</taxon>
        <taxon>Vitis</taxon>
    </lineage>
</organism>
<dbReference type="FunFam" id="3.40.50.261:FF:000001">
    <property type="entry name" value="Succinate--CoA ligase [ADP-forming] subunit beta"/>
    <property type="match status" value="1"/>
</dbReference>
<dbReference type="AlphaFoldDB" id="A0A438KDE7"/>
<evidence type="ECO:0000256" key="12">
    <source>
        <dbReference type="ARBA" id="ARBA00023128"/>
    </source>
</evidence>
<dbReference type="InterPro" id="IPR013650">
    <property type="entry name" value="ATP-grasp_succ-CoA_synth-type"/>
</dbReference>
<evidence type="ECO:0000256" key="11">
    <source>
        <dbReference type="ARBA" id="ARBA00022946"/>
    </source>
</evidence>
<evidence type="ECO:0000256" key="7">
    <source>
        <dbReference type="ARBA" id="ARBA00022723"/>
    </source>
</evidence>
<evidence type="ECO:0000256" key="3">
    <source>
        <dbReference type="ARBA" id="ARBA00005064"/>
    </source>
</evidence>
<feature type="domain" description="ATP-grasp fold succinyl-CoA synthetase-type" evidence="15">
    <location>
        <begin position="392"/>
        <end position="473"/>
    </location>
</feature>
<keyword evidence="8" id="KW-0547">Nucleotide-binding</keyword>
<dbReference type="PANTHER" id="PTHR11815">
    <property type="entry name" value="SUCCINYL-COA SYNTHETASE BETA CHAIN"/>
    <property type="match status" value="1"/>
</dbReference>
<dbReference type="SUPFAM" id="SSF56059">
    <property type="entry name" value="Glutathione synthetase ATP-binding domain-like"/>
    <property type="match status" value="2"/>
</dbReference>
<dbReference type="Gene3D" id="3.30.1490.20">
    <property type="entry name" value="ATP-grasp fold, A domain"/>
    <property type="match status" value="1"/>
</dbReference>
<comment type="subcellular location">
    <subcellularLocation>
        <location evidence="2">Mitochondrion</location>
    </subcellularLocation>
</comment>
<evidence type="ECO:0000256" key="10">
    <source>
        <dbReference type="ARBA" id="ARBA00022842"/>
    </source>
</evidence>
<feature type="domain" description="ATP-grasp fold succinyl-CoA synthetase-type" evidence="15">
    <location>
        <begin position="29"/>
        <end position="157"/>
    </location>
</feature>
<comment type="caution">
    <text evidence="16">The sequence shown here is derived from an EMBL/GenBank/DDBJ whole genome shotgun (WGS) entry which is preliminary data.</text>
</comment>
<evidence type="ECO:0000313" key="16">
    <source>
        <dbReference type="EMBL" id="RVX19235.1"/>
    </source>
</evidence>
<evidence type="ECO:0000256" key="13">
    <source>
        <dbReference type="ARBA" id="ARBA00082254"/>
    </source>
</evidence>
<dbReference type="EMBL" id="QGNW01000009">
    <property type="protein sequence ID" value="RVX19235.1"/>
    <property type="molecule type" value="Genomic_DNA"/>
</dbReference>
<evidence type="ECO:0000256" key="2">
    <source>
        <dbReference type="ARBA" id="ARBA00004173"/>
    </source>
</evidence>
<reference evidence="16 17" key="1">
    <citation type="journal article" date="2018" name="PLoS Genet.">
        <title>Population sequencing reveals clonal diversity and ancestral inbreeding in the grapevine cultivar Chardonnay.</title>
        <authorList>
            <person name="Roach M.J."/>
            <person name="Johnson D.L."/>
            <person name="Bohlmann J."/>
            <person name="van Vuuren H.J."/>
            <person name="Jones S.J."/>
            <person name="Pretorius I.S."/>
            <person name="Schmidt S.A."/>
            <person name="Borneman A.R."/>
        </authorList>
    </citation>
    <scope>NUCLEOTIDE SEQUENCE [LARGE SCALE GENOMIC DNA]</scope>
    <source>
        <strain evidence="17">cv. Chardonnay</strain>
        <tissue evidence="16">Leaf</tissue>
    </source>
</reference>
<dbReference type="Gene3D" id="3.40.50.261">
    <property type="entry name" value="Succinyl-CoA synthetase domains"/>
    <property type="match status" value="1"/>
</dbReference>